<sequence length="189" mass="21692">MARLHEIMHSPTCRNICAQRTWTMLRRPSQASNSTVRTAAQSHLRHPSGAPAAQNPKDEHRSVHRTFYPHRRTPEEIRTLAVSRILDQRRARGSRLAFLRLRNIAALTCRSVSCCRDHGTARSIQGHCAPYLKRRSLATINVPDTQQTPIQLHKVEHTQTNLTLPDPCRSHDGRDWQLYHYARAPLNYG</sequence>
<feature type="compositionally biased region" description="Polar residues" evidence="1">
    <location>
        <begin position="29"/>
        <end position="41"/>
    </location>
</feature>
<accession>A0A5C3MNF4</accession>
<evidence type="ECO:0000256" key="1">
    <source>
        <dbReference type="SAM" id="MobiDB-lite"/>
    </source>
</evidence>
<proteinExistence type="predicted"/>
<feature type="region of interest" description="Disordered" evidence="1">
    <location>
        <begin position="27"/>
        <end position="62"/>
    </location>
</feature>
<gene>
    <name evidence="2" type="ORF">OE88DRAFT_1667045</name>
</gene>
<dbReference type="Proteomes" id="UP000305948">
    <property type="component" value="Unassembled WGS sequence"/>
</dbReference>
<name>A0A5C3MNF4_9AGAM</name>
<evidence type="ECO:0000313" key="2">
    <source>
        <dbReference type="EMBL" id="TFK46804.1"/>
    </source>
</evidence>
<dbReference type="AlphaFoldDB" id="A0A5C3MNF4"/>
<organism evidence="2 3">
    <name type="scientific">Heliocybe sulcata</name>
    <dbReference type="NCBI Taxonomy" id="5364"/>
    <lineage>
        <taxon>Eukaryota</taxon>
        <taxon>Fungi</taxon>
        <taxon>Dikarya</taxon>
        <taxon>Basidiomycota</taxon>
        <taxon>Agaricomycotina</taxon>
        <taxon>Agaricomycetes</taxon>
        <taxon>Gloeophyllales</taxon>
        <taxon>Gloeophyllaceae</taxon>
        <taxon>Heliocybe</taxon>
    </lineage>
</organism>
<evidence type="ECO:0000313" key="3">
    <source>
        <dbReference type="Proteomes" id="UP000305948"/>
    </source>
</evidence>
<reference evidence="2 3" key="1">
    <citation type="journal article" date="2019" name="Nat. Ecol. Evol.">
        <title>Megaphylogeny resolves global patterns of mushroom evolution.</title>
        <authorList>
            <person name="Varga T."/>
            <person name="Krizsan K."/>
            <person name="Foldi C."/>
            <person name="Dima B."/>
            <person name="Sanchez-Garcia M."/>
            <person name="Sanchez-Ramirez S."/>
            <person name="Szollosi G.J."/>
            <person name="Szarkandi J.G."/>
            <person name="Papp V."/>
            <person name="Albert L."/>
            <person name="Andreopoulos W."/>
            <person name="Angelini C."/>
            <person name="Antonin V."/>
            <person name="Barry K.W."/>
            <person name="Bougher N.L."/>
            <person name="Buchanan P."/>
            <person name="Buyck B."/>
            <person name="Bense V."/>
            <person name="Catcheside P."/>
            <person name="Chovatia M."/>
            <person name="Cooper J."/>
            <person name="Damon W."/>
            <person name="Desjardin D."/>
            <person name="Finy P."/>
            <person name="Geml J."/>
            <person name="Haridas S."/>
            <person name="Hughes K."/>
            <person name="Justo A."/>
            <person name="Karasinski D."/>
            <person name="Kautmanova I."/>
            <person name="Kiss B."/>
            <person name="Kocsube S."/>
            <person name="Kotiranta H."/>
            <person name="LaButti K.M."/>
            <person name="Lechner B.E."/>
            <person name="Liimatainen K."/>
            <person name="Lipzen A."/>
            <person name="Lukacs Z."/>
            <person name="Mihaltcheva S."/>
            <person name="Morgado L.N."/>
            <person name="Niskanen T."/>
            <person name="Noordeloos M.E."/>
            <person name="Ohm R.A."/>
            <person name="Ortiz-Santana B."/>
            <person name="Ovrebo C."/>
            <person name="Racz N."/>
            <person name="Riley R."/>
            <person name="Savchenko A."/>
            <person name="Shiryaev A."/>
            <person name="Soop K."/>
            <person name="Spirin V."/>
            <person name="Szebenyi C."/>
            <person name="Tomsovsky M."/>
            <person name="Tulloss R.E."/>
            <person name="Uehling J."/>
            <person name="Grigoriev I.V."/>
            <person name="Vagvolgyi C."/>
            <person name="Papp T."/>
            <person name="Martin F.M."/>
            <person name="Miettinen O."/>
            <person name="Hibbett D.S."/>
            <person name="Nagy L.G."/>
        </authorList>
    </citation>
    <scope>NUCLEOTIDE SEQUENCE [LARGE SCALE GENOMIC DNA]</scope>
    <source>
        <strain evidence="2 3">OMC1185</strain>
    </source>
</reference>
<protein>
    <submittedName>
        <fullName evidence="2">Uncharacterized protein</fullName>
    </submittedName>
</protein>
<dbReference type="EMBL" id="ML213527">
    <property type="protein sequence ID" value="TFK46804.1"/>
    <property type="molecule type" value="Genomic_DNA"/>
</dbReference>
<keyword evidence="3" id="KW-1185">Reference proteome</keyword>